<proteinExistence type="predicted"/>
<gene>
    <name evidence="1" type="ORF">GCU69_11580</name>
</gene>
<dbReference type="Proteomes" id="UP000621266">
    <property type="component" value="Unassembled WGS sequence"/>
</dbReference>
<accession>A0ABQ7FMT6</accession>
<name>A0ABQ7FMT6_9ACTN</name>
<evidence type="ECO:0000313" key="2">
    <source>
        <dbReference type="Proteomes" id="UP000621266"/>
    </source>
</evidence>
<organism evidence="1 2">
    <name type="scientific">Streptomyces lycii</name>
    <dbReference type="NCBI Taxonomy" id="2654337"/>
    <lineage>
        <taxon>Bacteria</taxon>
        <taxon>Bacillati</taxon>
        <taxon>Actinomycetota</taxon>
        <taxon>Actinomycetes</taxon>
        <taxon>Kitasatosporales</taxon>
        <taxon>Streptomycetaceae</taxon>
        <taxon>Streptomyces</taxon>
    </lineage>
</organism>
<comment type="caution">
    <text evidence="1">The sequence shown here is derived from an EMBL/GenBank/DDBJ whole genome shotgun (WGS) entry which is preliminary data.</text>
</comment>
<evidence type="ECO:0000313" key="1">
    <source>
        <dbReference type="EMBL" id="KAF4408919.1"/>
    </source>
</evidence>
<keyword evidence="2" id="KW-1185">Reference proteome</keyword>
<dbReference type="EMBL" id="WHPN01000256">
    <property type="protein sequence ID" value="KAF4408919.1"/>
    <property type="molecule type" value="Genomic_DNA"/>
</dbReference>
<dbReference type="RefSeq" id="WP_156205873.1">
    <property type="nucleotide sequence ID" value="NZ_WHPN01000256.1"/>
</dbReference>
<sequence>MMESLDRGHFNDAWLVLAVFCTVTAVIRRITSCRVVLVPGQVLIENPLSSYVIPVEFISEVEMSSGGGLKIETFRGEKIRPLVFAGSVIDAYFKTTERAIVEIRRMLGGNAAAPPENPQVQHKFRWCWSADVPLFLGIFAGAWTVVS</sequence>
<reference evidence="1 2" key="1">
    <citation type="submission" date="2019-10" db="EMBL/GenBank/DDBJ databases">
        <title>Streptomyces tenebrisbrunneis sp.nov., an endogenous actinomycete isolated from of Lycium ruthenicum.</title>
        <authorList>
            <person name="Ma L."/>
        </authorList>
    </citation>
    <scope>NUCLEOTIDE SEQUENCE [LARGE SCALE GENOMIC DNA]</scope>
    <source>
        <strain evidence="1 2">TRM 66187</strain>
    </source>
</reference>
<protein>
    <recommendedName>
        <fullName evidence="3">GPI-GlcNAc transferase complex PIG-H component conserved domain-containing protein</fullName>
    </recommendedName>
</protein>
<evidence type="ECO:0008006" key="3">
    <source>
        <dbReference type="Google" id="ProtNLM"/>
    </source>
</evidence>